<dbReference type="Proteomes" id="UP001642360">
    <property type="component" value="Unassembled WGS sequence"/>
</dbReference>
<evidence type="ECO:0000256" key="4">
    <source>
        <dbReference type="ARBA" id="ARBA00023163"/>
    </source>
</evidence>
<dbReference type="PROSITE" id="PS50982">
    <property type="entry name" value="MBD"/>
    <property type="match status" value="2"/>
</dbReference>
<evidence type="ECO:0000313" key="9">
    <source>
        <dbReference type="Proteomes" id="UP001642360"/>
    </source>
</evidence>
<dbReference type="CDD" id="cd00122">
    <property type="entry name" value="MBD"/>
    <property type="match status" value="2"/>
</dbReference>
<keyword evidence="9" id="KW-1185">Reference proteome</keyword>
<organism evidence="8 9">
    <name type="scientific">Ilex paraguariensis</name>
    <name type="common">yerba mate</name>
    <dbReference type="NCBI Taxonomy" id="185542"/>
    <lineage>
        <taxon>Eukaryota</taxon>
        <taxon>Viridiplantae</taxon>
        <taxon>Streptophyta</taxon>
        <taxon>Embryophyta</taxon>
        <taxon>Tracheophyta</taxon>
        <taxon>Spermatophyta</taxon>
        <taxon>Magnoliopsida</taxon>
        <taxon>eudicotyledons</taxon>
        <taxon>Gunneridae</taxon>
        <taxon>Pentapetalae</taxon>
        <taxon>asterids</taxon>
        <taxon>campanulids</taxon>
        <taxon>Aquifoliales</taxon>
        <taxon>Aquifoliaceae</taxon>
        <taxon>Ilex</taxon>
    </lineage>
</organism>
<evidence type="ECO:0000256" key="6">
    <source>
        <dbReference type="SAM" id="MobiDB-lite"/>
    </source>
</evidence>
<feature type="compositionally biased region" description="Basic and acidic residues" evidence="6">
    <location>
        <begin position="315"/>
        <end position="330"/>
    </location>
</feature>
<feature type="domain" description="MBD" evidence="7">
    <location>
        <begin position="73"/>
        <end position="147"/>
    </location>
</feature>
<proteinExistence type="predicted"/>
<feature type="region of interest" description="Disordered" evidence="6">
    <location>
        <begin position="295"/>
        <end position="330"/>
    </location>
</feature>
<evidence type="ECO:0000256" key="5">
    <source>
        <dbReference type="ARBA" id="ARBA00023242"/>
    </source>
</evidence>
<keyword evidence="2" id="KW-0805">Transcription regulation</keyword>
<dbReference type="GO" id="GO:0003677">
    <property type="term" value="F:DNA binding"/>
    <property type="evidence" value="ECO:0007669"/>
    <property type="project" value="UniProtKB-KW"/>
</dbReference>
<dbReference type="AlphaFoldDB" id="A0ABC8QYS4"/>
<feature type="region of interest" description="Disordered" evidence="6">
    <location>
        <begin position="346"/>
        <end position="370"/>
    </location>
</feature>
<name>A0ABC8QYS4_9AQUA</name>
<dbReference type="Pfam" id="PF01429">
    <property type="entry name" value="MBD"/>
    <property type="match status" value="2"/>
</dbReference>
<comment type="caution">
    <text evidence="8">The sequence shown here is derived from an EMBL/GenBank/DDBJ whole genome shotgun (WGS) entry which is preliminary data.</text>
</comment>
<keyword evidence="5" id="KW-0539">Nucleus</keyword>
<evidence type="ECO:0000313" key="8">
    <source>
        <dbReference type="EMBL" id="CAK9136787.1"/>
    </source>
</evidence>
<dbReference type="PANTHER" id="PTHR34067:SF24">
    <property type="entry name" value="METHYL-CPG-BINDING DOMAIN-CONTAINING PROTEIN 13"/>
    <property type="match status" value="1"/>
</dbReference>
<accession>A0ABC8QYS4</accession>
<sequence>MADQNSSPDWLPAGWSMEVRVRKNGKKDKFYTDPSNELKFYSKPEVLRYLSSIAINSPRSEENTKVASKSSALRVEKAGAEGLPPGWIKKIRVRKNGSKIRKDPYYVDPVTGYVFRSMKSISHYLETGDLGRLALKPKDKGFQINAELGDDKPPSTPEAEGHKVVDRVTDRRLTRNQRLKLGVAVEDEQILKSNCTGSKGAAMDSVKLPETNCLEQGKGKSDSSVCTYVSASAVAAPAEQQPSENGVKRLLSRKTRHGISKLNDLPCRASKRLAGIKVGITSKLRTTSQACRVADKQSGEAEASSSENVKNLATPEEHIRKAEVEENRTDEKQKCPIILPLENSSIPKEHVGEVETDNNDDDKPGSPIGLSLTDSWMEVDPCIEFAIKTLTGAIPIGNENRADENPSIHIDLPPDNQGSSLDLPFGDSWTDPCIEFAIKTLKGEIPVDDNLQLQNYFQKQLSSSNSQGRNGSTIPNVSLHNDFSQAHLSPQQFHTAERPLYKQQAR</sequence>
<evidence type="ECO:0000259" key="7">
    <source>
        <dbReference type="PROSITE" id="PS50982"/>
    </source>
</evidence>
<dbReference type="Gene3D" id="3.30.890.10">
    <property type="entry name" value="Methyl-cpg-binding Protein 2, Chain A"/>
    <property type="match status" value="2"/>
</dbReference>
<dbReference type="InterPro" id="IPR016177">
    <property type="entry name" value="DNA-bd_dom_sf"/>
</dbReference>
<comment type="subcellular location">
    <subcellularLocation>
        <location evidence="1">Nucleus</location>
    </subcellularLocation>
</comment>
<dbReference type="PANTHER" id="PTHR34067">
    <property type="entry name" value="OS04G0193200 PROTEIN"/>
    <property type="match status" value="1"/>
</dbReference>
<keyword evidence="4" id="KW-0804">Transcription</keyword>
<feature type="domain" description="MBD" evidence="7">
    <location>
        <begin position="1"/>
        <end position="71"/>
    </location>
</feature>
<dbReference type="SUPFAM" id="SSF54171">
    <property type="entry name" value="DNA-binding domain"/>
    <property type="match status" value="2"/>
</dbReference>
<gene>
    <name evidence="8" type="ORF">ILEXP_LOCUS3798</name>
</gene>
<protein>
    <recommendedName>
        <fullName evidence="7">MBD domain-containing protein</fullName>
    </recommendedName>
</protein>
<evidence type="ECO:0000256" key="1">
    <source>
        <dbReference type="ARBA" id="ARBA00004123"/>
    </source>
</evidence>
<reference evidence="8 9" key="1">
    <citation type="submission" date="2024-02" db="EMBL/GenBank/DDBJ databases">
        <authorList>
            <person name="Vignale AGUSTIN F."/>
            <person name="Sosa J E."/>
            <person name="Modenutti C."/>
        </authorList>
    </citation>
    <scope>NUCLEOTIDE SEQUENCE [LARGE SCALE GENOMIC DNA]</scope>
</reference>
<evidence type="ECO:0000256" key="2">
    <source>
        <dbReference type="ARBA" id="ARBA00023015"/>
    </source>
</evidence>
<evidence type="ECO:0000256" key="3">
    <source>
        <dbReference type="ARBA" id="ARBA00023125"/>
    </source>
</evidence>
<keyword evidence="3" id="KW-0238">DNA-binding</keyword>
<dbReference type="InterPro" id="IPR038945">
    <property type="entry name" value="MBD13-like"/>
</dbReference>
<dbReference type="InterPro" id="IPR001739">
    <property type="entry name" value="Methyl_CpG_DNA-bd"/>
</dbReference>
<dbReference type="EMBL" id="CAUOFW020000781">
    <property type="protein sequence ID" value="CAK9136787.1"/>
    <property type="molecule type" value="Genomic_DNA"/>
</dbReference>
<dbReference type="GO" id="GO:0005634">
    <property type="term" value="C:nucleus"/>
    <property type="evidence" value="ECO:0007669"/>
    <property type="project" value="UniProtKB-SubCell"/>
</dbReference>